<dbReference type="EMBL" id="BDSP01000251">
    <property type="protein sequence ID" value="GAX26681.1"/>
    <property type="molecule type" value="Genomic_DNA"/>
</dbReference>
<keyword evidence="1" id="KW-0732">Signal</keyword>
<evidence type="ECO:0000313" key="2">
    <source>
        <dbReference type="EMBL" id="GAX26681.1"/>
    </source>
</evidence>
<gene>
    <name evidence="2" type="ORF">FisN_2Hh376</name>
</gene>
<proteinExistence type="predicted"/>
<dbReference type="InterPro" id="IPR016024">
    <property type="entry name" value="ARM-type_fold"/>
</dbReference>
<dbReference type="Proteomes" id="UP000198406">
    <property type="component" value="Unassembled WGS sequence"/>
</dbReference>
<sequence>MFCVSSASIIAILSFFLRHESLVSLYKIRQKQQSNNRTMPVSSQTSDAKKKEQRIQSLLQQCQRQFTQPQQQRMPHAVAASLGRSLAQACCEFTSSNDNLPEATILETLSRPDLHPSIAYAFFENMNTKECLSLLTTGMTVLEESACFAACARAYAKNIVHHLPAIQETALVLLETYRRLELPSSRAVLVREMMPLVRENAIRMPALLSPLLAVTFLSQSEHTFEEQSMVLQQLWRTLWSVWVNESLNHQIKLLEWLIRVLRVILMVKDNHRQVLLMQSWFIETVLLAQAAIAFDDDNDYDGMDEKDTLALVQWSDVLLCEIVPLLRDKVKQSHERSSWCPFTWKPVYDVLVDWVALLRNSPGNALVPLDPLAVLQWCTVLHKTHLAEERKSLLDLLVHWTVPRLNASIPMVRSLLEGMACIYLHDPACHLSALQAIPVDTSTEDITDSSSIRARLLEGDQSVLGKLVFSADLTSVTNLSSEMQLALLLVAISHLSVLSEQRKWYRFLERLIQAYPHLGITFLPVHLQLVQNAAQACDGLQLLHLLEFMAGPLVIDPHCAQQIWSFFGSQWVQDGGSIELRIAVLRLYPSICRTNKKMYRRVIDSLGLFIYDKDPEIRLAVAASICDLAKDDCIRDVADVIGWVQHLLTEDENSPIFVLLRHYAIMSLHYLTLNRELEFPLVIKVLNKKLCHIADRDKLIGLPMPILEALCLLLGDGETDDDESEGDDKGNVGIQVRQSIDTLLYLGGVLVKKAMEMRMSGMDTCLFHIFESLNRYSLYSLEVEEDDVKRNTEVIDETEENIKSTGANRYLQLQELVMEGMECLPLERRDSHTAHPLTELASKIMSFEEDVLGASFWQKRSSPRRGGGAFKDELGRERKLRDALPSFSLLTSLRPTQGSSEYAIALLWASDGTQLTILRDNADACIENSDPLILVFAVKGFLRISGLCLRLATETPSSLLSEIRGWNEIFVSPDAMFVSLTSLAVSVSESGPSYEGLRSELEAVADETLASFQANEFQNESIGKICLGLCGAVYIHLGEFRKAVELLDILEHSVRGFSGQQDFGAYFGVSIISQTVELVSKGECPRLSIDEMTTLTSKAAAFIVEELLSCFEDGGYVTTSLLACIKAGHATPDLLVSLQRLGSSSLSVLEAKRGIARSLFVSSSNGLPSLGVFDGNLLVALFHLFDSFEWMSGKGIALGSILWHCDKHQLIGNAEFDLMYNEYASILKGRVDESPVKSDGLGDIIYIFYAKPEALITSKSSGNRIVENTDSFDDHGRATSLLACVLSICSMPALGVTPFSDIPRIHTRNTEADVQSVTETLVTASKVGDGSIYSSMGMILLGMLASVQPEIFGNESLSKINITSKPSDKNLIDQRAKDITISSRPQLGTLSEGIFTLLERSYSITHDSTRLNLSLIALGSISLPGEFAKGTVQKILQDGRWSGEAGITLLRSQIHGRRSVLQDGREFVDLATRISASSPDTWHHIIADESARNSYIKELDKILPRISISALGSATRNIWQLCIHPATGSRAMAILFLDTMCRLLAEAGLSSKGKQIVCDYLCRECYESIIAEHFSDGSIATDGCIALSTSFVRCVQSIPLATLEGSTILSLSVRDTKSSLAEESFRAFVFLQLISVDGRFCATKRQALVKHYQSWLIQRLASLNSFHSVEIGNLRLLHQMFATLTSLQSAESKRDTLLSIMDTMLLASVWTVSASLELIGMLLSTWCHDLEDCSDIVGVLLKLNNQPIGILTSLEQENLFKDVVIEFPRNLSFFATSEDCAQFSNIIQRLHLRCDGTLPGTISRQTIFALFFCQSVLRKKSSFFLEATKYLVV</sequence>
<organism evidence="2 3">
    <name type="scientific">Fistulifera solaris</name>
    <name type="common">Oleaginous diatom</name>
    <dbReference type="NCBI Taxonomy" id="1519565"/>
    <lineage>
        <taxon>Eukaryota</taxon>
        <taxon>Sar</taxon>
        <taxon>Stramenopiles</taxon>
        <taxon>Ochrophyta</taxon>
        <taxon>Bacillariophyta</taxon>
        <taxon>Bacillariophyceae</taxon>
        <taxon>Bacillariophycidae</taxon>
        <taxon>Naviculales</taxon>
        <taxon>Naviculaceae</taxon>
        <taxon>Fistulifera</taxon>
    </lineage>
</organism>
<protein>
    <recommendedName>
        <fullName evidence="4">DUF3730 domain-containing protein</fullName>
    </recommendedName>
</protein>
<reference evidence="2 3" key="1">
    <citation type="journal article" date="2015" name="Plant Cell">
        <title>Oil accumulation by the oleaginous diatom Fistulifera solaris as revealed by the genome and transcriptome.</title>
        <authorList>
            <person name="Tanaka T."/>
            <person name="Maeda Y."/>
            <person name="Veluchamy A."/>
            <person name="Tanaka M."/>
            <person name="Abida H."/>
            <person name="Marechal E."/>
            <person name="Bowler C."/>
            <person name="Muto M."/>
            <person name="Sunaga Y."/>
            <person name="Tanaka M."/>
            <person name="Yoshino T."/>
            <person name="Taniguchi T."/>
            <person name="Fukuda Y."/>
            <person name="Nemoto M."/>
            <person name="Matsumoto M."/>
            <person name="Wong P.S."/>
            <person name="Aburatani S."/>
            <person name="Fujibuchi W."/>
        </authorList>
    </citation>
    <scope>NUCLEOTIDE SEQUENCE [LARGE SCALE GENOMIC DNA]</scope>
    <source>
        <strain evidence="2 3">JPCC DA0580</strain>
    </source>
</reference>
<evidence type="ECO:0008006" key="4">
    <source>
        <dbReference type="Google" id="ProtNLM"/>
    </source>
</evidence>
<dbReference type="InParanoid" id="A0A1Z5KKX3"/>
<feature type="signal peptide" evidence="1">
    <location>
        <begin position="1"/>
        <end position="25"/>
    </location>
</feature>
<evidence type="ECO:0000256" key="1">
    <source>
        <dbReference type="SAM" id="SignalP"/>
    </source>
</evidence>
<name>A0A1Z5KKX3_FISSO</name>
<dbReference type="SUPFAM" id="SSF48371">
    <property type="entry name" value="ARM repeat"/>
    <property type="match status" value="1"/>
</dbReference>
<accession>A0A1Z5KKX3</accession>
<dbReference type="OrthoDB" id="44916at2759"/>
<keyword evidence="3" id="KW-1185">Reference proteome</keyword>
<comment type="caution">
    <text evidence="2">The sequence shown here is derived from an EMBL/GenBank/DDBJ whole genome shotgun (WGS) entry which is preliminary data.</text>
</comment>
<evidence type="ECO:0000313" key="3">
    <source>
        <dbReference type="Proteomes" id="UP000198406"/>
    </source>
</evidence>
<feature type="chain" id="PRO_5012984100" description="DUF3730 domain-containing protein" evidence="1">
    <location>
        <begin position="26"/>
        <end position="1833"/>
    </location>
</feature>